<gene>
    <name evidence="2" type="ORF">HFQ13_11630</name>
</gene>
<evidence type="ECO:0000313" key="3">
    <source>
        <dbReference type="Proteomes" id="UP001197378"/>
    </source>
</evidence>
<dbReference type="EMBL" id="JAAXYO010000165">
    <property type="protein sequence ID" value="MBU2788840.1"/>
    <property type="molecule type" value="Genomic_DNA"/>
</dbReference>
<feature type="signal peptide" evidence="1">
    <location>
        <begin position="1"/>
        <end position="20"/>
    </location>
</feature>
<dbReference type="PROSITE" id="PS51257">
    <property type="entry name" value="PROKAR_LIPOPROTEIN"/>
    <property type="match status" value="1"/>
</dbReference>
<dbReference type="PANTHER" id="PTHR37530">
    <property type="entry name" value="OUTER MEMBRANE PROTEIN SLP"/>
    <property type="match status" value="1"/>
</dbReference>
<protein>
    <submittedName>
        <fullName evidence="2">Uncharacterized protein</fullName>
    </submittedName>
</protein>
<keyword evidence="1" id="KW-0732">Signal</keyword>
<dbReference type="GO" id="GO:0019867">
    <property type="term" value="C:outer membrane"/>
    <property type="evidence" value="ECO:0007669"/>
    <property type="project" value="InterPro"/>
</dbReference>
<dbReference type="PANTHER" id="PTHR37530:SF1">
    <property type="entry name" value="OUTER MEMBRANE PROTEIN SLP"/>
    <property type="match status" value="1"/>
</dbReference>
<feature type="chain" id="PRO_5042222826" evidence="1">
    <location>
        <begin position="21"/>
        <end position="180"/>
    </location>
</feature>
<dbReference type="PIRSF" id="PIRSF004982">
    <property type="entry name" value="SlP"/>
    <property type="match status" value="1"/>
</dbReference>
<dbReference type="Proteomes" id="UP001197378">
    <property type="component" value="Unassembled WGS sequence"/>
</dbReference>
<proteinExistence type="predicted"/>
<accession>A0AAE3CKU2</accession>
<evidence type="ECO:0000313" key="2">
    <source>
        <dbReference type="EMBL" id="MBU2788840.1"/>
    </source>
</evidence>
<name>A0AAE3CKU2_9PROT</name>
<sequence length="180" mass="19580">MSYARFAVALFLPLALSACATMSPVAGNFPPITPHQAQSGAENGKLVRWGGELIQAEPEAQQTCFTVLGFPLNSEGRPVLGRQAADVGRFLACAPGFYDPTLYAAGREVTFIGTIQGIVVKKVGGFEYPYPRLSASQVYLWPVPEPEPRMSTVVVSGGWGWGWPGYYGPFGPRFGWMYPW</sequence>
<reference evidence="2" key="1">
    <citation type="journal article" date="2021" name="ISME J.">
        <title>Genomic evolution of the class Acidithiobacillia: deep-branching Proteobacteria living in extreme acidic conditions.</title>
        <authorList>
            <person name="Moya-Beltran A."/>
            <person name="Beard S."/>
            <person name="Rojas-Villalobos C."/>
            <person name="Issotta F."/>
            <person name="Gallardo Y."/>
            <person name="Ulloa R."/>
            <person name="Giaveno A."/>
            <person name="Degli Esposti M."/>
            <person name="Johnson D.B."/>
            <person name="Quatrini R."/>
        </authorList>
    </citation>
    <scope>NUCLEOTIDE SEQUENCE</scope>
    <source>
        <strain evidence="2">VAN18-1</strain>
    </source>
</reference>
<comment type="caution">
    <text evidence="2">The sequence shown here is derived from an EMBL/GenBank/DDBJ whole genome shotgun (WGS) entry which is preliminary data.</text>
</comment>
<keyword evidence="3" id="KW-1185">Reference proteome</keyword>
<dbReference type="InterPro" id="IPR004658">
    <property type="entry name" value="OMP_Slp"/>
</dbReference>
<dbReference type="AlphaFoldDB" id="A0AAE3CKU2"/>
<dbReference type="Pfam" id="PF03843">
    <property type="entry name" value="Slp"/>
    <property type="match status" value="1"/>
</dbReference>
<organism evidence="2 3">
    <name type="scientific">Igneacidithiobacillus copahuensis</name>
    <dbReference type="NCBI Taxonomy" id="2724909"/>
    <lineage>
        <taxon>Bacteria</taxon>
        <taxon>Pseudomonadati</taxon>
        <taxon>Pseudomonadota</taxon>
        <taxon>Acidithiobacillia</taxon>
        <taxon>Acidithiobacillales</taxon>
        <taxon>Acidithiobacillaceae</taxon>
        <taxon>Igneacidithiobacillus</taxon>
    </lineage>
</organism>
<dbReference type="RefSeq" id="WP_215870915.1">
    <property type="nucleotide sequence ID" value="NZ_JAAXYO010000165.1"/>
</dbReference>
<evidence type="ECO:0000256" key="1">
    <source>
        <dbReference type="SAM" id="SignalP"/>
    </source>
</evidence>